<sequence>MILARHPGDTLHVGGPQLRRSRHASLGDVSGAIDDTRPTVIIACTVKARGLASEGHPQNHSSLLSADQIAGPGRRRGMSLHEPR</sequence>
<evidence type="ECO:0000313" key="3">
    <source>
        <dbReference type="Proteomes" id="UP001500325"/>
    </source>
</evidence>
<comment type="caution">
    <text evidence="2">The sequence shown here is derived from an EMBL/GenBank/DDBJ whole genome shotgun (WGS) entry which is preliminary data.</text>
</comment>
<reference evidence="3" key="1">
    <citation type="journal article" date="2019" name="Int. J. Syst. Evol. Microbiol.">
        <title>The Global Catalogue of Microorganisms (GCM) 10K type strain sequencing project: providing services to taxonomists for standard genome sequencing and annotation.</title>
        <authorList>
            <consortium name="The Broad Institute Genomics Platform"/>
            <consortium name="The Broad Institute Genome Sequencing Center for Infectious Disease"/>
            <person name="Wu L."/>
            <person name="Ma J."/>
        </authorList>
    </citation>
    <scope>NUCLEOTIDE SEQUENCE [LARGE SCALE GENOMIC DNA]</scope>
    <source>
        <strain evidence="3">JCM 18055</strain>
    </source>
</reference>
<feature type="region of interest" description="Disordered" evidence="1">
    <location>
        <begin position="53"/>
        <end position="84"/>
    </location>
</feature>
<feature type="region of interest" description="Disordered" evidence="1">
    <location>
        <begin position="1"/>
        <end position="30"/>
    </location>
</feature>
<organism evidence="2 3">
    <name type="scientific">Pseudonocardia yuanmonensis</name>
    <dbReference type="NCBI Taxonomy" id="1095914"/>
    <lineage>
        <taxon>Bacteria</taxon>
        <taxon>Bacillati</taxon>
        <taxon>Actinomycetota</taxon>
        <taxon>Actinomycetes</taxon>
        <taxon>Pseudonocardiales</taxon>
        <taxon>Pseudonocardiaceae</taxon>
        <taxon>Pseudonocardia</taxon>
    </lineage>
</organism>
<keyword evidence="3" id="KW-1185">Reference proteome</keyword>
<proteinExistence type="predicted"/>
<dbReference type="SUPFAM" id="SSF52518">
    <property type="entry name" value="Thiamin diphosphate-binding fold (THDP-binding)"/>
    <property type="match status" value="1"/>
</dbReference>
<dbReference type="InterPro" id="IPR029061">
    <property type="entry name" value="THDP-binding"/>
</dbReference>
<accession>A0ABP8WJH4</accession>
<evidence type="ECO:0000313" key="2">
    <source>
        <dbReference type="EMBL" id="GAA4690851.1"/>
    </source>
</evidence>
<dbReference type="Proteomes" id="UP001500325">
    <property type="component" value="Unassembled WGS sequence"/>
</dbReference>
<evidence type="ECO:0000256" key="1">
    <source>
        <dbReference type="SAM" id="MobiDB-lite"/>
    </source>
</evidence>
<protein>
    <submittedName>
        <fullName evidence="2">Uncharacterized protein</fullName>
    </submittedName>
</protein>
<gene>
    <name evidence="2" type="ORF">GCM10023215_29520</name>
</gene>
<name>A0ABP8WJH4_9PSEU</name>
<feature type="compositionally biased region" description="Polar residues" evidence="1">
    <location>
        <begin position="56"/>
        <end position="65"/>
    </location>
</feature>
<dbReference type="EMBL" id="BAABIC010000009">
    <property type="protein sequence ID" value="GAA4690851.1"/>
    <property type="molecule type" value="Genomic_DNA"/>
</dbReference>